<evidence type="ECO:0000256" key="2">
    <source>
        <dbReference type="ARBA" id="ARBA00022527"/>
    </source>
</evidence>
<dbReference type="InterPro" id="IPR008271">
    <property type="entry name" value="Ser/Thr_kinase_AS"/>
</dbReference>
<dbReference type="GO" id="GO:0004674">
    <property type="term" value="F:protein serine/threonine kinase activity"/>
    <property type="evidence" value="ECO:0007669"/>
    <property type="project" value="UniProtKB-KW"/>
</dbReference>
<evidence type="ECO:0000259" key="11">
    <source>
        <dbReference type="PROSITE" id="PS50011"/>
    </source>
</evidence>
<dbReference type="PANTHER" id="PTHR24343">
    <property type="entry name" value="SERINE/THREONINE KINASE"/>
    <property type="match status" value="1"/>
</dbReference>
<dbReference type="SMART" id="SM00220">
    <property type="entry name" value="S_TKc"/>
    <property type="match status" value="1"/>
</dbReference>
<dbReference type="Proteomes" id="UP001377567">
    <property type="component" value="Unassembled WGS sequence"/>
</dbReference>
<evidence type="ECO:0000256" key="9">
    <source>
        <dbReference type="ARBA" id="ARBA00048679"/>
    </source>
</evidence>
<gene>
    <name evidence="12" type="ORF">DAKH74_016470</name>
</gene>
<dbReference type="EMBL" id="BTGD01000003">
    <property type="protein sequence ID" value="GMM55031.1"/>
    <property type="molecule type" value="Genomic_DNA"/>
</dbReference>
<feature type="compositionally biased region" description="Polar residues" evidence="10">
    <location>
        <begin position="253"/>
        <end position="268"/>
    </location>
</feature>
<dbReference type="SUPFAM" id="SSF56112">
    <property type="entry name" value="Protein kinase-like (PK-like)"/>
    <property type="match status" value="1"/>
</dbReference>
<dbReference type="GO" id="GO:0005524">
    <property type="term" value="F:ATP binding"/>
    <property type="evidence" value="ECO:0007669"/>
    <property type="project" value="UniProtKB-KW"/>
</dbReference>
<feature type="compositionally biased region" description="Polar residues" evidence="10">
    <location>
        <begin position="127"/>
        <end position="141"/>
    </location>
</feature>
<keyword evidence="4" id="KW-0547">Nucleotide-binding</keyword>
<keyword evidence="3" id="KW-0808">Transferase</keyword>
<feature type="compositionally biased region" description="Basic and acidic residues" evidence="10">
    <location>
        <begin position="457"/>
        <end position="467"/>
    </location>
</feature>
<dbReference type="GO" id="GO:0005829">
    <property type="term" value="C:cytosol"/>
    <property type="evidence" value="ECO:0007669"/>
    <property type="project" value="TreeGrafter"/>
</dbReference>
<proteinExistence type="inferred from homology"/>
<comment type="caution">
    <text evidence="12">The sequence shown here is derived from an EMBL/GenBank/DDBJ whole genome shotgun (WGS) entry which is preliminary data.</text>
</comment>
<keyword evidence="6" id="KW-0067">ATP-binding</keyword>
<evidence type="ECO:0000256" key="10">
    <source>
        <dbReference type="SAM" id="MobiDB-lite"/>
    </source>
</evidence>
<evidence type="ECO:0000256" key="7">
    <source>
        <dbReference type="ARBA" id="ARBA00038505"/>
    </source>
</evidence>
<dbReference type="GO" id="GO:0030003">
    <property type="term" value="P:intracellular monoatomic cation homeostasis"/>
    <property type="evidence" value="ECO:0007669"/>
    <property type="project" value="TreeGrafter"/>
</dbReference>
<feature type="compositionally biased region" description="Polar residues" evidence="10">
    <location>
        <begin position="108"/>
        <end position="117"/>
    </location>
</feature>
<feature type="compositionally biased region" description="Low complexity" evidence="10">
    <location>
        <begin position="13"/>
        <end position="24"/>
    </location>
</feature>
<feature type="compositionally biased region" description="Basic residues" evidence="10">
    <location>
        <begin position="228"/>
        <end position="244"/>
    </location>
</feature>
<dbReference type="PROSITE" id="PS50011">
    <property type="entry name" value="PROTEIN_KINASE_DOM"/>
    <property type="match status" value="1"/>
</dbReference>
<feature type="compositionally biased region" description="Basic and acidic residues" evidence="10">
    <location>
        <begin position="177"/>
        <end position="200"/>
    </location>
</feature>
<accession>A0AAV5RWI9</accession>
<dbReference type="PANTHER" id="PTHR24343:SF43">
    <property type="entry name" value="SERINE_THREONINE-PROTEIN KINASE HAL5-RELATED"/>
    <property type="match status" value="1"/>
</dbReference>
<feature type="compositionally biased region" description="Polar residues" evidence="10">
    <location>
        <begin position="290"/>
        <end position="329"/>
    </location>
</feature>
<dbReference type="InterPro" id="IPR011009">
    <property type="entry name" value="Kinase-like_dom_sf"/>
</dbReference>
<feature type="region of interest" description="Disordered" evidence="10">
    <location>
        <begin position="1"/>
        <end position="351"/>
    </location>
</feature>
<evidence type="ECO:0000256" key="1">
    <source>
        <dbReference type="ARBA" id="ARBA00012513"/>
    </source>
</evidence>
<evidence type="ECO:0000256" key="4">
    <source>
        <dbReference type="ARBA" id="ARBA00022741"/>
    </source>
</evidence>
<reference evidence="12 13" key="1">
    <citation type="journal article" date="2023" name="Elife">
        <title>Identification of key yeast species and microbe-microbe interactions impacting larval growth of Drosophila in the wild.</title>
        <authorList>
            <person name="Mure A."/>
            <person name="Sugiura Y."/>
            <person name="Maeda R."/>
            <person name="Honda K."/>
            <person name="Sakurai N."/>
            <person name="Takahashi Y."/>
            <person name="Watada M."/>
            <person name="Katoh T."/>
            <person name="Gotoh A."/>
            <person name="Gotoh Y."/>
            <person name="Taniguchi I."/>
            <person name="Nakamura K."/>
            <person name="Hayashi T."/>
            <person name="Katayama T."/>
            <person name="Uemura T."/>
            <person name="Hattori Y."/>
        </authorList>
    </citation>
    <scope>NUCLEOTIDE SEQUENCE [LARGE SCALE GENOMIC DNA]</scope>
    <source>
        <strain evidence="12 13">KH-74</strain>
    </source>
</reference>
<organism evidence="12 13">
    <name type="scientific">Maudiozyma humilis</name>
    <name type="common">Sour dough yeast</name>
    <name type="synonym">Kazachstania humilis</name>
    <dbReference type="NCBI Taxonomy" id="51915"/>
    <lineage>
        <taxon>Eukaryota</taxon>
        <taxon>Fungi</taxon>
        <taxon>Dikarya</taxon>
        <taxon>Ascomycota</taxon>
        <taxon>Saccharomycotina</taxon>
        <taxon>Saccharomycetes</taxon>
        <taxon>Saccharomycetales</taxon>
        <taxon>Saccharomycetaceae</taxon>
        <taxon>Maudiozyma</taxon>
    </lineage>
</organism>
<dbReference type="InterPro" id="IPR000719">
    <property type="entry name" value="Prot_kinase_dom"/>
</dbReference>
<dbReference type="Pfam" id="PF00069">
    <property type="entry name" value="Pkinase"/>
    <property type="match status" value="1"/>
</dbReference>
<evidence type="ECO:0000313" key="12">
    <source>
        <dbReference type="EMBL" id="GMM55031.1"/>
    </source>
</evidence>
<dbReference type="AlphaFoldDB" id="A0AAV5RWI9"/>
<dbReference type="Gene3D" id="1.10.510.10">
    <property type="entry name" value="Transferase(Phosphotransferase) domain 1"/>
    <property type="match status" value="1"/>
</dbReference>
<evidence type="ECO:0000313" key="13">
    <source>
        <dbReference type="Proteomes" id="UP001377567"/>
    </source>
</evidence>
<evidence type="ECO:0000256" key="5">
    <source>
        <dbReference type="ARBA" id="ARBA00022777"/>
    </source>
</evidence>
<comment type="catalytic activity">
    <reaction evidence="9">
        <text>L-seryl-[protein] + ATP = O-phospho-L-seryl-[protein] + ADP + H(+)</text>
        <dbReference type="Rhea" id="RHEA:17989"/>
        <dbReference type="Rhea" id="RHEA-COMP:9863"/>
        <dbReference type="Rhea" id="RHEA-COMP:11604"/>
        <dbReference type="ChEBI" id="CHEBI:15378"/>
        <dbReference type="ChEBI" id="CHEBI:29999"/>
        <dbReference type="ChEBI" id="CHEBI:30616"/>
        <dbReference type="ChEBI" id="CHEBI:83421"/>
        <dbReference type="ChEBI" id="CHEBI:456216"/>
        <dbReference type="EC" id="2.7.11.1"/>
    </reaction>
</comment>
<sequence length="856" mass="94926">MTLGLETRRSRSSSRSRAQSLSASFKSIFKTGSSKKSDDESEQEHQGHSSQESHSKVSSPRVSSTGTSAKDEQPKVLSKIATSKEAELMNSRSNSRRKEPATPLMSPKISSSTQGQAFTRKGGKFSLSPSRAMSITSQESYVSDEDDDMMEKVAFPQPKGFYEGDVDPTALDTLPEEVPRLSSRERLEQGQRGRDRDRRSRAASINTAGLVEELDGMSIDTMLESEKKPRRASSTKAYPPRHGKGGIDAFPQASRSPPNRHNTVSYSHRSGMKTVPALSHTTGASGNGSTGLSRHNSTGKSKYTPSSTSGKSNSLRKVESASSVSTMSTRDSKTRHSMRGRQHAETVSASNLQPNYRNASCFHFPSDDAKCILQVDNFRVFENGTHEHNLKTISLVHSNNEEGPLSKTMGSVFSFSGFFKGHGKPHDESTPNVTEKEEDHFSKFKNAVSLIPQHAGHTTDVRTRSNPDSESDDSNSSLDSKKKTKKKSLPQVVNQRAAVSSDELELINTLSAKILGGLSGKSKTKVKDVEDPMAPPIFCNLYGKSIGTIGQGAYGVVSVCSRPLSLRDSPPFPTFVKESKMYFAVKELKPRPSDQVEKFSTKITSEFIIGHSLSQKNKSTGRAPPNILKVIDLMESDTTFIEVMEFCPSGDLYSLLTRKSKNGTSLHPLEADCFMKQLLNGVKYMHDHGVAHCDLKPENILFQPDGLLKICDFGTSCVFQTAWERHVHFQSGAMGSEPYVAPEEFVQDNEYDPRLVDLWSCGVVYCTMVLGHYLWKIASPGNDAMYDTFLEEMEEDEQFYLFEELRHVNHELTKARKIALYKVFQVNPERRISVDQLLASSWMKRTRCCISYKKGV</sequence>
<comment type="catalytic activity">
    <reaction evidence="8">
        <text>L-threonyl-[protein] + ATP = O-phospho-L-threonyl-[protein] + ADP + H(+)</text>
        <dbReference type="Rhea" id="RHEA:46608"/>
        <dbReference type="Rhea" id="RHEA-COMP:11060"/>
        <dbReference type="Rhea" id="RHEA-COMP:11605"/>
        <dbReference type="ChEBI" id="CHEBI:15378"/>
        <dbReference type="ChEBI" id="CHEBI:30013"/>
        <dbReference type="ChEBI" id="CHEBI:30616"/>
        <dbReference type="ChEBI" id="CHEBI:61977"/>
        <dbReference type="ChEBI" id="CHEBI:456216"/>
        <dbReference type="EC" id="2.7.11.1"/>
    </reaction>
</comment>
<keyword evidence="13" id="KW-1185">Reference proteome</keyword>
<dbReference type="EC" id="2.7.11.1" evidence="1"/>
<protein>
    <recommendedName>
        <fullName evidence="1">non-specific serine/threonine protein kinase</fullName>
        <ecNumber evidence="1">2.7.11.1</ecNumber>
    </recommendedName>
</protein>
<keyword evidence="5 12" id="KW-0418">Kinase</keyword>
<dbReference type="PROSITE" id="PS00108">
    <property type="entry name" value="PROTEIN_KINASE_ST"/>
    <property type="match status" value="1"/>
</dbReference>
<evidence type="ECO:0000256" key="6">
    <source>
        <dbReference type="ARBA" id="ARBA00022840"/>
    </source>
</evidence>
<comment type="similarity">
    <text evidence="7">Belongs to the protein kinase superfamily. CAMK Ser/Thr protein kinase family. NPR/HAL subfamily. HAL5 sub-subfamily.</text>
</comment>
<keyword evidence="2" id="KW-0723">Serine/threonine-protein kinase</keyword>
<name>A0AAV5RWI9_MAUHU</name>
<evidence type="ECO:0000256" key="8">
    <source>
        <dbReference type="ARBA" id="ARBA00047899"/>
    </source>
</evidence>
<feature type="compositionally biased region" description="Basic and acidic residues" evidence="10">
    <location>
        <begin position="35"/>
        <end position="55"/>
    </location>
</feature>
<feature type="region of interest" description="Disordered" evidence="10">
    <location>
        <begin position="452"/>
        <end position="495"/>
    </location>
</feature>
<feature type="domain" description="Protein kinase" evidence="11">
    <location>
        <begin position="543"/>
        <end position="843"/>
    </location>
</feature>
<evidence type="ECO:0000256" key="3">
    <source>
        <dbReference type="ARBA" id="ARBA00022679"/>
    </source>
</evidence>